<feature type="transmembrane region" description="Helical" evidence="1">
    <location>
        <begin position="402"/>
        <end position="424"/>
    </location>
</feature>
<dbReference type="EMBL" id="CAJVCH010529666">
    <property type="protein sequence ID" value="CAG7823485.1"/>
    <property type="molecule type" value="Genomic_DNA"/>
</dbReference>
<evidence type="ECO:0000313" key="4">
    <source>
        <dbReference type="Proteomes" id="UP000708208"/>
    </source>
</evidence>
<feature type="transmembrane region" description="Helical" evidence="1">
    <location>
        <begin position="542"/>
        <end position="561"/>
    </location>
</feature>
<dbReference type="Proteomes" id="UP000708208">
    <property type="component" value="Unassembled WGS sequence"/>
</dbReference>
<protein>
    <submittedName>
        <fullName evidence="3">Uncharacterized protein</fullName>
    </submittedName>
</protein>
<feature type="transmembrane region" description="Helical" evidence="1">
    <location>
        <begin position="329"/>
        <end position="351"/>
    </location>
</feature>
<gene>
    <name evidence="3" type="ORF">AFUS01_LOCUS33700</name>
</gene>
<dbReference type="OrthoDB" id="6134459at2759"/>
<proteinExistence type="predicted"/>
<reference evidence="3" key="1">
    <citation type="submission" date="2021-06" db="EMBL/GenBank/DDBJ databases">
        <authorList>
            <person name="Hodson N. C."/>
            <person name="Mongue J. A."/>
            <person name="Jaron S. K."/>
        </authorList>
    </citation>
    <scope>NUCLEOTIDE SEQUENCE</scope>
</reference>
<evidence type="ECO:0000256" key="2">
    <source>
        <dbReference type="SAM" id="SignalP"/>
    </source>
</evidence>
<feature type="transmembrane region" description="Helical" evidence="1">
    <location>
        <begin position="493"/>
        <end position="516"/>
    </location>
</feature>
<evidence type="ECO:0000313" key="3">
    <source>
        <dbReference type="EMBL" id="CAG7823485.1"/>
    </source>
</evidence>
<feature type="transmembrane region" description="Helical" evidence="1">
    <location>
        <begin position="573"/>
        <end position="595"/>
    </location>
</feature>
<sequence>MQSELILSAILFLSVATIQIINGKEQTQGKSSVKKFQELNRCSENVQSHFVIPETLKYPYYSAKKLQRLAGIIKAPLFEFELSVKELPCKNGTFNVRVYIANNGTITSVEGKNEQVFLNFTADGSVNKLVILEDEDFLEKEILYHKDNFCIDSISNESISVNFCKSKCYVDDKELGDNLCVPRCCALGAISSGEGGNVSGCVSTDGHEWSPEIFEDSESHAQLMVNDEYTIQFWNCTGDRYATRILDSSELRILSDGKVMLEKQGDWGAEWEEIFPGDMPYRFCVDGYWDQLKSKDYVKDSSMILRRCAPKEAEDRTEQLQAAVLKTKIHIFLVHIPCALIYLLVIVIYLAIWDKHRAHGWTVLGFATNQFFLYVSLISFLSGFVFGDFAKYVATSLNGVCVLFGILHHFLSISTYSWTVVLSYDMWTTLSSIRPESSRSMGKLLMTYVGFALGVPVFIVFVVAVTLEFVPETGYVIMPGYHKSCVVPGGKPYLFYIGVVNIILYTANLVFAGLTFKSLWEASKMASKLTTSKKEATFGDKAALMTKLLLVMGASLIFEFILNFGELTKYSQFFSILEAFRLLQALGLFWTFAWGPRTQKHIREKFPELYKKAFAWRKNPTEEISSAMTMNTRSSS</sequence>
<keyword evidence="1" id="KW-0472">Membrane</keyword>
<dbReference type="PANTHER" id="PTHR46953:SF1">
    <property type="entry name" value="G-PROTEIN COUPLED RECEPTOR MTH-LIKE 1-RELATED"/>
    <property type="match status" value="1"/>
</dbReference>
<feature type="transmembrane region" description="Helical" evidence="1">
    <location>
        <begin position="371"/>
        <end position="390"/>
    </location>
</feature>
<feature type="transmembrane region" description="Helical" evidence="1">
    <location>
        <begin position="445"/>
        <end position="467"/>
    </location>
</feature>
<keyword evidence="1" id="KW-0812">Transmembrane</keyword>
<evidence type="ECO:0000256" key="1">
    <source>
        <dbReference type="SAM" id="Phobius"/>
    </source>
</evidence>
<dbReference type="AlphaFoldDB" id="A0A8J2PVT1"/>
<accession>A0A8J2PVT1</accession>
<dbReference type="PANTHER" id="PTHR46953">
    <property type="entry name" value="G-PROTEIN COUPLED RECEPTOR MTH-LIKE 1-RELATED"/>
    <property type="match status" value="1"/>
</dbReference>
<comment type="caution">
    <text evidence="3">The sequence shown here is derived from an EMBL/GenBank/DDBJ whole genome shotgun (WGS) entry which is preliminary data.</text>
</comment>
<keyword evidence="1" id="KW-1133">Transmembrane helix</keyword>
<keyword evidence="2" id="KW-0732">Signal</keyword>
<organism evidence="3 4">
    <name type="scientific">Allacma fusca</name>
    <dbReference type="NCBI Taxonomy" id="39272"/>
    <lineage>
        <taxon>Eukaryota</taxon>
        <taxon>Metazoa</taxon>
        <taxon>Ecdysozoa</taxon>
        <taxon>Arthropoda</taxon>
        <taxon>Hexapoda</taxon>
        <taxon>Collembola</taxon>
        <taxon>Symphypleona</taxon>
        <taxon>Sminthuridae</taxon>
        <taxon>Allacma</taxon>
    </lineage>
</organism>
<feature type="chain" id="PRO_5035292575" evidence="2">
    <location>
        <begin position="24"/>
        <end position="636"/>
    </location>
</feature>
<keyword evidence="4" id="KW-1185">Reference proteome</keyword>
<feature type="signal peptide" evidence="2">
    <location>
        <begin position="1"/>
        <end position="23"/>
    </location>
</feature>
<name>A0A8J2PVT1_9HEXA</name>
<dbReference type="InterPro" id="IPR052808">
    <property type="entry name" value="GPCR_Mth-like"/>
</dbReference>